<name>A0ACD0P3Z8_9BASI</name>
<reference evidence="1 2" key="1">
    <citation type="journal article" date="2018" name="Mol. Biol. Evol.">
        <title>Broad Genomic Sampling Reveals a Smut Pathogenic Ancestry of the Fungal Clade Ustilaginomycotina.</title>
        <authorList>
            <person name="Kijpornyongpan T."/>
            <person name="Mondo S.J."/>
            <person name="Barry K."/>
            <person name="Sandor L."/>
            <person name="Lee J."/>
            <person name="Lipzen A."/>
            <person name="Pangilinan J."/>
            <person name="LaButti K."/>
            <person name="Hainaut M."/>
            <person name="Henrissat B."/>
            <person name="Grigoriev I.V."/>
            <person name="Spatafora J.W."/>
            <person name="Aime M.C."/>
        </authorList>
    </citation>
    <scope>NUCLEOTIDE SEQUENCE [LARGE SCALE GENOMIC DNA]</scope>
    <source>
        <strain evidence="1 2">SA 807</strain>
    </source>
</reference>
<gene>
    <name evidence="1" type="ORF">IE53DRAFT_311553</name>
</gene>
<protein>
    <submittedName>
        <fullName evidence="1">Uncharacterized protein</fullName>
    </submittedName>
</protein>
<evidence type="ECO:0000313" key="2">
    <source>
        <dbReference type="Proteomes" id="UP000245626"/>
    </source>
</evidence>
<dbReference type="Proteomes" id="UP000245626">
    <property type="component" value="Unassembled WGS sequence"/>
</dbReference>
<evidence type="ECO:0000313" key="1">
    <source>
        <dbReference type="EMBL" id="PWN52711.1"/>
    </source>
</evidence>
<accession>A0ACD0P3Z8</accession>
<organism evidence="1 2">
    <name type="scientific">Violaceomyces palustris</name>
    <dbReference type="NCBI Taxonomy" id="1673888"/>
    <lineage>
        <taxon>Eukaryota</taxon>
        <taxon>Fungi</taxon>
        <taxon>Dikarya</taxon>
        <taxon>Basidiomycota</taxon>
        <taxon>Ustilaginomycotina</taxon>
        <taxon>Ustilaginomycetes</taxon>
        <taxon>Violaceomycetales</taxon>
        <taxon>Violaceomycetaceae</taxon>
        <taxon>Violaceomyces</taxon>
    </lineage>
</organism>
<sequence>MARGSAKYNNRGGGRGRGRGRGRGGGRNRGGAGRGDSNSESKNPSDSGWGARGTYTPADQHNKKLEAYYIDQKILEPSEWSAFLESMKAPLPTTFRITSGKHTTSQLLKAMNDIYLPFLSNVTFEGEKVNPPKQLPWYPEGLGWHLNTKKTVIRKSPEFKRFHQFLVHETEVGSISRQEAVSMLPPLFLDVRPDHLVLDMCAAPGSKTAQLIEALHSPVTTSPDSYEPMPAGLVIANDSDTKRAHMLVHQSQRLPSPNLIVSNLDASRYPSVKVHHKGAEPDSEVCQKPLEFDRILADVPCSGDGTIRKNLTIWKDWTPSNAVGLHALQLKILMKGLSLLRAGGRLVYSTCSMNPIENESVVAEALRLSKGSVRLVDCSSQLPQLVRRPGLTTWKAAPGKGAHLFKKSEDILAKEAAAAAAAAAAATASDEGATEAVEEKKEEEETGEEEAEAEAEVEEDEETEAIQPGSEAYRAKLPQVAWIESWDELNVLDPELASRTPASIWPKGDEKELGIEHCMRVYPHLQDTGGFFVAVLEKEGDKEAESMSAGMIRAMKAMDSAGVTPAEAEIPASSVKRELSPSSDDVESPAVKRIKEEGGDQVDSLVATPTASSANGEDTHVKPDKHAADKAASKLAKLPANDGHGMPGGLPYKEDPMAYVPHTNEQIQSCLKFFQLLPSFEPRNLLVRNSEHLPLRSVYLTSTSARALITAGGPGRGSHPHMNPILMRLINCGIKSLGRQDAGKDATLECKWRIISDGLGAIRPHIEESAIIPIQLSDLAFLIAHHYPMMSNVPGELAEVMRGKKIGSHVVDVLPSEHLGHKLESKMSFPVWRAAASINLMLDKQEKSALSFRLFDTDLSNPDGGRQIAGPRPEKKKKDQGEAAEQVDTEMALADAEDELRSKTTMSSSKPINPPSVQLEPYQSEYIQLALDSNILRFDGPFTLKSGRSSPYFFNAGLFNSGSKIQKVAECYANKIVESRVEFDVLFGPAYKGIPLAAATAMALNQKHGIDVGFCFNRKEAKTHGEGGSLVGAPLKGKVLILDDVITAGTAINEAMEIILGQEGAQLAGVVIALDRQEKSGKDGVVGETSAIVEVERKYQTRVLSVVNLDQIIEFMVRNGAESRKKEIESMVEYRRRYGVSELA</sequence>
<dbReference type="EMBL" id="KZ819761">
    <property type="protein sequence ID" value="PWN52711.1"/>
    <property type="molecule type" value="Genomic_DNA"/>
</dbReference>
<keyword evidence="2" id="KW-1185">Reference proteome</keyword>
<proteinExistence type="predicted"/>